<dbReference type="AlphaFoldDB" id="A0A371II41"/>
<protein>
    <submittedName>
        <fullName evidence="1">Uncharacterized protein</fullName>
    </submittedName>
</protein>
<proteinExistence type="predicted"/>
<organism evidence="1 2">
    <name type="scientific">Mucuna pruriens</name>
    <name type="common">Velvet bean</name>
    <name type="synonym">Dolichos pruriens</name>
    <dbReference type="NCBI Taxonomy" id="157652"/>
    <lineage>
        <taxon>Eukaryota</taxon>
        <taxon>Viridiplantae</taxon>
        <taxon>Streptophyta</taxon>
        <taxon>Embryophyta</taxon>
        <taxon>Tracheophyta</taxon>
        <taxon>Spermatophyta</taxon>
        <taxon>Magnoliopsida</taxon>
        <taxon>eudicotyledons</taxon>
        <taxon>Gunneridae</taxon>
        <taxon>Pentapetalae</taxon>
        <taxon>rosids</taxon>
        <taxon>fabids</taxon>
        <taxon>Fabales</taxon>
        <taxon>Fabaceae</taxon>
        <taxon>Papilionoideae</taxon>
        <taxon>50 kb inversion clade</taxon>
        <taxon>NPAAA clade</taxon>
        <taxon>indigoferoid/millettioid clade</taxon>
        <taxon>Phaseoleae</taxon>
        <taxon>Mucuna</taxon>
    </lineage>
</organism>
<feature type="non-terminal residue" evidence="1">
    <location>
        <position position="1"/>
    </location>
</feature>
<evidence type="ECO:0000313" key="2">
    <source>
        <dbReference type="Proteomes" id="UP000257109"/>
    </source>
</evidence>
<sequence length="60" mass="6695">MDHLRGLLNSTSKPPASCGLTMKELTMERMIGVAKEQGELYYLQHTKIGNNTNKEDLLSS</sequence>
<dbReference type="Proteomes" id="UP000257109">
    <property type="component" value="Unassembled WGS sequence"/>
</dbReference>
<reference evidence="1" key="1">
    <citation type="submission" date="2018-05" db="EMBL/GenBank/DDBJ databases">
        <title>Draft genome of Mucuna pruriens seed.</title>
        <authorList>
            <person name="Nnadi N.E."/>
            <person name="Vos R."/>
            <person name="Hasami M.H."/>
            <person name="Devisetty U.K."/>
            <person name="Aguiy J.C."/>
        </authorList>
    </citation>
    <scope>NUCLEOTIDE SEQUENCE [LARGE SCALE GENOMIC DNA]</scope>
    <source>
        <strain evidence="1">JCA_2017</strain>
    </source>
</reference>
<dbReference type="EMBL" id="QJKJ01000037">
    <property type="protein sequence ID" value="RDY14644.1"/>
    <property type="molecule type" value="Genomic_DNA"/>
</dbReference>
<accession>A0A371II41</accession>
<evidence type="ECO:0000313" key="1">
    <source>
        <dbReference type="EMBL" id="RDY14644.1"/>
    </source>
</evidence>
<keyword evidence="2" id="KW-1185">Reference proteome</keyword>
<comment type="caution">
    <text evidence="1">The sequence shown here is derived from an EMBL/GenBank/DDBJ whole genome shotgun (WGS) entry which is preliminary data.</text>
</comment>
<gene>
    <name evidence="1" type="ORF">CR513_00266</name>
</gene>
<name>A0A371II41_MUCPR</name>